<proteinExistence type="predicted"/>
<dbReference type="PANTHER" id="PTHR43364:SF4">
    <property type="entry name" value="NAD(P)-LINKED OXIDOREDUCTASE SUPERFAMILY PROTEIN"/>
    <property type="match status" value="1"/>
</dbReference>
<evidence type="ECO:0000313" key="3">
    <source>
        <dbReference type="EMBL" id="AOY84114.1"/>
    </source>
</evidence>
<dbReference type="AlphaFoldDB" id="A0A1D9G9B1"/>
<evidence type="ECO:0000256" key="1">
    <source>
        <dbReference type="ARBA" id="ARBA00023002"/>
    </source>
</evidence>
<protein>
    <submittedName>
        <fullName evidence="3">Aldo/keto reductase</fullName>
    </submittedName>
</protein>
<feature type="domain" description="NADP-dependent oxidoreductase" evidence="2">
    <location>
        <begin position="18"/>
        <end position="90"/>
    </location>
</feature>
<dbReference type="GO" id="GO:0005829">
    <property type="term" value="C:cytosol"/>
    <property type="evidence" value="ECO:0007669"/>
    <property type="project" value="TreeGrafter"/>
</dbReference>
<dbReference type="Gene3D" id="3.20.20.100">
    <property type="entry name" value="NADP-dependent oxidoreductase domain"/>
    <property type="match status" value="1"/>
</dbReference>
<keyword evidence="1" id="KW-0560">Oxidoreductase</keyword>
<dbReference type="InterPro" id="IPR036812">
    <property type="entry name" value="NAD(P)_OxRdtase_dom_sf"/>
</dbReference>
<dbReference type="Pfam" id="PF00248">
    <property type="entry name" value="Aldo_ket_red"/>
    <property type="match status" value="1"/>
</dbReference>
<name>A0A1D9G9B1_MOOP1</name>
<organism evidence="3 4">
    <name type="scientific">Moorena producens (strain JHB)</name>
    <dbReference type="NCBI Taxonomy" id="1454205"/>
    <lineage>
        <taxon>Bacteria</taxon>
        <taxon>Bacillati</taxon>
        <taxon>Cyanobacteriota</taxon>
        <taxon>Cyanophyceae</taxon>
        <taxon>Coleofasciculales</taxon>
        <taxon>Coleofasciculaceae</taxon>
        <taxon>Moorena</taxon>
    </lineage>
</organism>
<dbReference type="EMBL" id="CP017708">
    <property type="protein sequence ID" value="AOY84114.1"/>
    <property type="molecule type" value="Genomic_DNA"/>
</dbReference>
<dbReference type="InterPro" id="IPR050523">
    <property type="entry name" value="AKR_Detox_Biosynth"/>
</dbReference>
<dbReference type="SUPFAM" id="SSF51430">
    <property type="entry name" value="NAD(P)-linked oxidoreductase"/>
    <property type="match status" value="1"/>
</dbReference>
<evidence type="ECO:0000313" key="4">
    <source>
        <dbReference type="Proteomes" id="UP000176944"/>
    </source>
</evidence>
<evidence type="ECO:0000259" key="2">
    <source>
        <dbReference type="Pfam" id="PF00248"/>
    </source>
</evidence>
<accession>A0A1D9G9B1</accession>
<reference evidence="4" key="1">
    <citation type="submission" date="2016-10" db="EMBL/GenBank/DDBJ databases">
        <title>Comparative genomics uncovers the prolific and rare metabolic potential of the cyanobacterial genus Moorea.</title>
        <authorList>
            <person name="Leao T."/>
            <person name="Castelao G."/>
            <person name="Korobeynikov A."/>
            <person name="Monroe E.A."/>
            <person name="Podell S."/>
            <person name="Glukhov E."/>
            <person name="Allen E."/>
            <person name="Gerwick W.H."/>
            <person name="Gerwick L."/>
        </authorList>
    </citation>
    <scope>NUCLEOTIDE SEQUENCE [LARGE SCALE GENOMIC DNA]</scope>
    <source>
        <strain evidence="4">JHB</strain>
    </source>
</reference>
<dbReference type="PANTHER" id="PTHR43364">
    <property type="entry name" value="NADH-SPECIFIC METHYLGLYOXAL REDUCTASE-RELATED"/>
    <property type="match status" value="1"/>
</dbReference>
<dbReference type="InterPro" id="IPR023210">
    <property type="entry name" value="NADP_OxRdtase_dom"/>
</dbReference>
<dbReference type="GO" id="GO:0016491">
    <property type="term" value="F:oxidoreductase activity"/>
    <property type="evidence" value="ECO:0007669"/>
    <property type="project" value="UniProtKB-KW"/>
</dbReference>
<sequence>MSVNNYYTLGRSGLRVSRLALGTMTFGTEWGWGADRTTAKTLFDDYVEAGGNFIDTADLYTNGTSETWLGEFMGTPTSQNPAFSNRVRIYRKNSGANERRQV</sequence>
<dbReference type="Proteomes" id="UP000176944">
    <property type="component" value="Chromosome"/>
</dbReference>
<gene>
    <name evidence="3" type="ORF">BJP36_33510</name>
</gene>